<evidence type="ECO:0000256" key="8">
    <source>
        <dbReference type="ARBA" id="ARBA00022840"/>
    </source>
</evidence>
<keyword evidence="9 12" id="KW-1133">Transmembrane helix</keyword>
<feature type="transmembrane region" description="Helical" evidence="12">
    <location>
        <begin position="24"/>
        <end position="46"/>
    </location>
</feature>
<evidence type="ECO:0000313" key="14">
    <source>
        <dbReference type="EMBL" id="AZN41690.1"/>
    </source>
</evidence>
<dbReference type="OrthoDB" id="2062925at2"/>
<dbReference type="KEGG" id="palb:EJC50_19925"/>
<evidence type="ECO:0000256" key="6">
    <source>
        <dbReference type="ARBA" id="ARBA00022741"/>
    </source>
</evidence>
<evidence type="ECO:0000259" key="13">
    <source>
        <dbReference type="PROSITE" id="PS50885"/>
    </source>
</evidence>
<keyword evidence="4" id="KW-0808">Transferase</keyword>
<evidence type="ECO:0000256" key="7">
    <source>
        <dbReference type="ARBA" id="ARBA00022777"/>
    </source>
</evidence>
<evidence type="ECO:0000256" key="1">
    <source>
        <dbReference type="ARBA" id="ARBA00004651"/>
    </source>
</evidence>
<keyword evidence="2" id="KW-1003">Cell membrane</keyword>
<evidence type="ECO:0000256" key="2">
    <source>
        <dbReference type="ARBA" id="ARBA00022475"/>
    </source>
</evidence>
<dbReference type="CDD" id="cd06225">
    <property type="entry name" value="HAMP"/>
    <property type="match status" value="1"/>
</dbReference>
<feature type="domain" description="HAMP" evidence="13">
    <location>
        <begin position="325"/>
        <end position="377"/>
    </location>
</feature>
<dbReference type="PANTHER" id="PTHR34220">
    <property type="entry name" value="SENSOR HISTIDINE KINASE YPDA"/>
    <property type="match status" value="1"/>
</dbReference>
<dbReference type="InterPro" id="IPR010559">
    <property type="entry name" value="Sig_transdc_His_kin_internal"/>
</dbReference>
<keyword evidence="7 14" id="KW-0418">Kinase</keyword>
<protein>
    <submittedName>
        <fullName evidence="14">Sensor histidine kinase</fullName>
    </submittedName>
</protein>
<evidence type="ECO:0000256" key="12">
    <source>
        <dbReference type="SAM" id="Phobius"/>
    </source>
</evidence>
<proteinExistence type="predicted"/>
<dbReference type="EMBL" id="CP034437">
    <property type="protein sequence ID" value="AZN41690.1"/>
    <property type="molecule type" value="Genomic_DNA"/>
</dbReference>
<evidence type="ECO:0000256" key="3">
    <source>
        <dbReference type="ARBA" id="ARBA00022553"/>
    </source>
</evidence>
<organism evidence="14 15">
    <name type="scientific">Paenibacillus albus</name>
    <dbReference type="NCBI Taxonomy" id="2495582"/>
    <lineage>
        <taxon>Bacteria</taxon>
        <taxon>Bacillati</taxon>
        <taxon>Bacillota</taxon>
        <taxon>Bacilli</taxon>
        <taxon>Bacillales</taxon>
        <taxon>Paenibacillaceae</taxon>
        <taxon>Paenibacillus</taxon>
    </lineage>
</organism>
<keyword evidence="5 12" id="KW-0812">Transmembrane</keyword>
<evidence type="ECO:0000256" key="9">
    <source>
        <dbReference type="ARBA" id="ARBA00022989"/>
    </source>
</evidence>
<evidence type="ECO:0000256" key="5">
    <source>
        <dbReference type="ARBA" id="ARBA00022692"/>
    </source>
</evidence>
<dbReference type="InterPro" id="IPR003660">
    <property type="entry name" value="HAMP_dom"/>
</dbReference>
<name>A0A3S9A7I8_9BACL</name>
<dbReference type="GO" id="GO:0005524">
    <property type="term" value="F:ATP binding"/>
    <property type="evidence" value="ECO:0007669"/>
    <property type="project" value="UniProtKB-KW"/>
</dbReference>
<keyword evidence="11 12" id="KW-0472">Membrane</keyword>
<sequence>MPNLIPRGWLELNIIPKRQWRLTIFPKLIIAFLLVVAPIYGIGLGMNQLGENSVREELSKSLKSRVDFYLNSLEVENELMRSLLQQYAIDKDIQHAAFISNTMTIGVWTETVQRIQEKLQLIKNSSLYIKNVSAHILTLKRTISSDETISDTINPDYEAVANVSKLRGVGNYFWEDRLFMAIAYPGSDLPKMKETFALSIEINQEMLKQSLRNFSDYKNAGAMLINPENGWILDNQTDEGLTKELSDYLKKTHEDSVDEGYKQISAGNNSYFVAYKRSTTFGYYLIAYVPSSEMLGPIDKYRMLLWLLSFVSLVFIVAYSYWLYQLIRKPLHRMITGFRKVEAGMMEPMPLPKTHDEFRYLFQRFNMMTDNLKVLIHEVYEQKLRAQTSELKQLQSQINPHFLYNTYFILYRLAKMNDNDSVIQFSQHLGEYFQYITRNGSDDVPLDAEIKHSRTYVEIQNIRFAKSRITVEFGELPPGCGDMRVPRLILQPFIENAYQYGLETKRKDGRIVVSMIEQDSKLLMSVEDNGEKLTNADLQTIEANLVNQGADIEYTGMLNVHRRLKIRFGAEYGVTVTRGEMGGMKVTLMLPMPLSLGRAEGPPESNDARGE</sequence>
<dbReference type="PANTHER" id="PTHR34220:SF11">
    <property type="entry name" value="SENSOR PROTEIN KINASE HPTS"/>
    <property type="match status" value="1"/>
</dbReference>
<dbReference type="AlphaFoldDB" id="A0A3S9A7I8"/>
<dbReference type="GO" id="GO:0000155">
    <property type="term" value="F:phosphorelay sensor kinase activity"/>
    <property type="evidence" value="ECO:0007669"/>
    <property type="project" value="InterPro"/>
</dbReference>
<dbReference type="PROSITE" id="PS50885">
    <property type="entry name" value="HAMP"/>
    <property type="match status" value="1"/>
</dbReference>
<evidence type="ECO:0000256" key="11">
    <source>
        <dbReference type="ARBA" id="ARBA00023136"/>
    </source>
</evidence>
<dbReference type="Gene3D" id="3.30.565.10">
    <property type="entry name" value="Histidine kinase-like ATPase, C-terminal domain"/>
    <property type="match status" value="1"/>
</dbReference>
<dbReference type="Pfam" id="PF06580">
    <property type="entry name" value="His_kinase"/>
    <property type="match status" value="1"/>
</dbReference>
<evidence type="ECO:0000256" key="4">
    <source>
        <dbReference type="ARBA" id="ARBA00022679"/>
    </source>
</evidence>
<keyword evidence="15" id="KW-1185">Reference proteome</keyword>
<keyword evidence="10" id="KW-0902">Two-component regulatory system</keyword>
<evidence type="ECO:0000313" key="15">
    <source>
        <dbReference type="Proteomes" id="UP000272528"/>
    </source>
</evidence>
<evidence type="ECO:0000256" key="10">
    <source>
        <dbReference type="ARBA" id="ARBA00023012"/>
    </source>
</evidence>
<dbReference type="SUPFAM" id="SSF158472">
    <property type="entry name" value="HAMP domain-like"/>
    <property type="match status" value="1"/>
</dbReference>
<dbReference type="InterPro" id="IPR036890">
    <property type="entry name" value="HATPase_C_sf"/>
</dbReference>
<dbReference type="Gene3D" id="6.10.340.10">
    <property type="match status" value="1"/>
</dbReference>
<dbReference type="GO" id="GO:0005886">
    <property type="term" value="C:plasma membrane"/>
    <property type="evidence" value="ECO:0007669"/>
    <property type="project" value="UniProtKB-SubCell"/>
</dbReference>
<dbReference type="InterPro" id="IPR050640">
    <property type="entry name" value="Bact_2-comp_sensor_kinase"/>
</dbReference>
<gene>
    <name evidence="14" type="ORF">EJC50_19925</name>
</gene>
<reference evidence="15" key="1">
    <citation type="submission" date="2018-12" db="EMBL/GenBank/DDBJ databases">
        <title>Genome sequence of Peanibacillus sp.</title>
        <authorList>
            <person name="Subramani G."/>
            <person name="Srinivasan S."/>
            <person name="Kim M.K."/>
        </authorList>
    </citation>
    <scope>NUCLEOTIDE SEQUENCE [LARGE SCALE GENOMIC DNA]</scope>
    <source>
        <strain evidence="15">18JY67-1</strain>
    </source>
</reference>
<accession>A0A3S9A7I8</accession>
<comment type="subcellular location">
    <subcellularLocation>
        <location evidence="1">Cell membrane</location>
        <topology evidence="1">Multi-pass membrane protein</topology>
    </subcellularLocation>
</comment>
<keyword evidence="3" id="KW-0597">Phosphoprotein</keyword>
<keyword evidence="6" id="KW-0547">Nucleotide-binding</keyword>
<keyword evidence="8" id="KW-0067">ATP-binding</keyword>
<dbReference type="Proteomes" id="UP000272528">
    <property type="component" value="Chromosome"/>
</dbReference>
<feature type="transmembrane region" description="Helical" evidence="12">
    <location>
        <begin position="303"/>
        <end position="324"/>
    </location>
</feature>
<dbReference type="SUPFAM" id="SSF55874">
    <property type="entry name" value="ATPase domain of HSP90 chaperone/DNA topoisomerase II/histidine kinase"/>
    <property type="match status" value="1"/>
</dbReference>